<dbReference type="EnsemblMetazoa" id="HelroT182481">
    <property type="protein sequence ID" value="HelroP182481"/>
    <property type="gene ID" value="HelroG182481"/>
</dbReference>
<dbReference type="Proteomes" id="UP000015101">
    <property type="component" value="Unassembled WGS sequence"/>
</dbReference>
<organism evidence="3 4">
    <name type="scientific">Helobdella robusta</name>
    <name type="common">Californian leech</name>
    <dbReference type="NCBI Taxonomy" id="6412"/>
    <lineage>
        <taxon>Eukaryota</taxon>
        <taxon>Metazoa</taxon>
        <taxon>Spiralia</taxon>
        <taxon>Lophotrochozoa</taxon>
        <taxon>Annelida</taxon>
        <taxon>Clitellata</taxon>
        <taxon>Hirudinea</taxon>
        <taxon>Rhynchobdellida</taxon>
        <taxon>Glossiphoniidae</taxon>
        <taxon>Helobdella</taxon>
    </lineage>
</organism>
<dbReference type="EMBL" id="KB097739">
    <property type="protein sequence ID" value="ESN90898.1"/>
    <property type="molecule type" value="Genomic_DNA"/>
</dbReference>
<proteinExistence type="predicted"/>
<feature type="compositionally biased region" description="Basic and acidic residues" evidence="1">
    <location>
        <begin position="8"/>
        <end position="25"/>
    </location>
</feature>
<dbReference type="CTD" id="20208542"/>
<accession>T1FI93</accession>
<dbReference type="AlphaFoldDB" id="T1FI93"/>
<dbReference type="KEGG" id="hro:HELRODRAFT_182481"/>
<evidence type="ECO:0000256" key="1">
    <source>
        <dbReference type="SAM" id="MobiDB-lite"/>
    </source>
</evidence>
<reference evidence="2 4" key="2">
    <citation type="journal article" date="2013" name="Nature">
        <title>Insights into bilaterian evolution from three spiralian genomes.</title>
        <authorList>
            <person name="Simakov O."/>
            <person name="Marletaz F."/>
            <person name="Cho S.J."/>
            <person name="Edsinger-Gonzales E."/>
            <person name="Havlak P."/>
            <person name="Hellsten U."/>
            <person name="Kuo D.H."/>
            <person name="Larsson T."/>
            <person name="Lv J."/>
            <person name="Arendt D."/>
            <person name="Savage R."/>
            <person name="Osoegawa K."/>
            <person name="de Jong P."/>
            <person name="Grimwood J."/>
            <person name="Chapman J.A."/>
            <person name="Shapiro H."/>
            <person name="Aerts A."/>
            <person name="Otillar R.P."/>
            <person name="Terry A.Y."/>
            <person name="Boore J.L."/>
            <person name="Grigoriev I.V."/>
            <person name="Lindberg D.R."/>
            <person name="Seaver E.C."/>
            <person name="Weisblat D.A."/>
            <person name="Putnam N.H."/>
            <person name="Rokhsar D.S."/>
        </authorList>
    </citation>
    <scope>NUCLEOTIDE SEQUENCE</scope>
</reference>
<reference evidence="4" key="1">
    <citation type="submission" date="2012-12" db="EMBL/GenBank/DDBJ databases">
        <authorList>
            <person name="Hellsten U."/>
            <person name="Grimwood J."/>
            <person name="Chapman J.A."/>
            <person name="Shapiro H."/>
            <person name="Aerts A."/>
            <person name="Otillar R.P."/>
            <person name="Terry A.Y."/>
            <person name="Boore J.L."/>
            <person name="Simakov O."/>
            <person name="Marletaz F."/>
            <person name="Cho S.-J."/>
            <person name="Edsinger-Gonzales E."/>
            <person name="Havlak P."/>
            <person name="Kuo D.-H."/>
            <person name="Larsson T."/>
            <person name="Lv J."/>
            <person name="Arendt D."/>
            <person name="Savage R."/>
            <person name="Osoegawa K."/>
            <person name="de Jong P."/>
            <person name="Lindberg D.R."/>
            <person name="Seaver E.C."/>
            <person name="Weisblat D.A."/>
            <person name="Putnam N.H."/>
            <person name="Grigoriev I.V."/>
            <person name="Rokhsar D.S."/>
        </authorList>
    </citation>
    <scope>NUCLEOTIDE SEQUENCE</scope>
</reference>
<evidence type="ECO:0008006" key="5">
    <source>
        <dbReference type="Google" id="ProtNLM"/>
    </source>
</evidence>
<feature type="compositionally biased region" description="Pro residues" evidence="1">
    <location>
        <begin position="430"/>
        <end position="441"/>
    </location>
</feature>
<dbReference type="EMBL" id="AMQM01008220">
    <property type="status" value="NOT_ANNOTATED_CDS"/>
    <property type="molecule type" value="Genomic_DNA"/>
</dbReference>
<feature type="region of interest" description="Disordered" evidence="1">
    <location>
        <begin position="654"/>
        <end position="675"/>
    </location>
</feature>
<dbReference type="RefSeq" id="XP_009030988.1">
    <property type="nucleotide sequence ID" value="XM_009032740.1"/>
</dbReference>
<dbReference type="HOGENOM" id="CLU_337801_0_0_1"/>
<feature type="region of interest" description="Disordered" evidence="1">
    <location>
        <begin position="159"/>
        <end position="188"/>
    </location>
</feature>
<sequence length="843" mass="95778">MTAATCSSREEHDLNLNERDQNPLLDEKEDVHNEEGNVEMVIHQVLSLQISSLKCLQALLDNDDLTQSLLQSMCSLIANGQEYYEDSKESNDELKKNCTGGIEECFQGSNKKTLTSAKSMELLLDDESTKQRLVSSESSSEIYDLGPGNEFTYYVHAKRRSHPHDHQHVKQSKHGFLPPQQNSSEDYQPPQYYPKLNQNIFDDDIPLVNSNLNRTTTLIEALQFVYKNIVKLSLDPLLYGDQVSVSDLERVMIMTYMHASRGYIKEQPPQNSLDLLQRVFARLRSFNNESGEHSSEQQEPGGQVPHLPVALSKTTLSDLATSSVEDRYNTVEINENRVCKSRGRGRIMRSFLENSREASRTRAVRNDSSHDSAKVMVDGSLRSADDENRVSVGRGRRRQIMREAVCYAPPIMLRSVKIRYDANQKRTSPPSFPLFPDPPAPSSSYRSQDLPSSIAQHLPSLYDMGFNQTQIKQAIHVLGITGENIESNIGNMAVWMLDNPLPPMAPFHRSANHQWTNAPPNDNPDEIEDNENIPSQSLRASDLANFDGGSVSEKRLRQDALAKFFGSRFQDAPTSVVHSSNVASRQLRLFYVILLKYFPVSRASRIPSMNSHGEERVRCQKTIDGEVDEGLLSVRRQLQEHLVSKVHKRRAVSSVEVHSGRAAPDEADANSNSDDAKTTHSVFIFFHNYIYILTFNVLACKPHIVEQTKIISPQLIIDYANMGVALINNNLEAVSQASQFRCGYTSTPQPSYCLCLKCHRDYLEWRRFLYDSENEEHFNEDDKTNLGENFADVKFAPFFMVLMFWNWGGQTFCSVGRIENYFAFEGPHMYFNSKFFRPGGEFF</sequence>
<feature type="region of interest" description="Disordered" evidence="1">
    <location>
        <begin position="424"/>
        <end position="449"/>
    </location>
</feature>
<name>T1FI93_HELRO</name>
<dbReference type="InParanoid" id="T1FI93"/>
<keyword evidence="4" id="KW-1185">Reference proteome</keyword>
<dbReference type="GeneID" id="20208542"/>
<reference evidence="3" key="3">
    <citation type="submission" date="2015-06" db="UniProtKB">
        <authorList>
            <consortium name="EnsemblMetazoa"/>
        </authorList>
    </citation>
    <scope>IDENTIFICATION</scope>
</reference>
<feature type="compositionally biased region" description="Basic residues" evidence="1">
    <location>
        <begin position="159"/>
        <end position="173"/>
    </location>
</feature>
<evidence type="ECO:0000313" key="2">
    <source>
        <dbReference type="EMBL" id="ESN90898.1"/>
    </source>
</evidence>
<evidence type="ECO:0000313" key="4">
    <source>
        <dbReference type="Proteomes" id="UP000015101"/>
    </source>
</evidence>
<evidence type="ECO:0000313" key="3">
    <source>
        <dbReference type="EnsemblMetazoa" id="HelroP182481"/>
    </source>
</evidence>
<protein>
    <recommendedName>
        <fullName evidence="5">UBA domain-containing protein</fullName>
    </recommendedName>
</protein>
<gene>
    <name evidence="3" type="primary">20208542</name>
    <name evidence="2" type="ORF">HELRODRAFT_182481</name>
</gene>
<feature type="region of interest" description="Disordered" evidence="1">
    <location>
        <begin position="1"/>
        <end position="25"/>
    </location>
</feature>